<keyword evidence="2" id="KW-1185">Reference proteome</keyword>
<evidence type="ECO:0000313" key="1">
    <source>
        <dbReference type="EMBL" id="CAK7339994.1"/>
    </source>
</evidence>
<proteinExistence type="predicted"/>
<gene>
    <name evidence="1" type="ORF">DCAF_LOCUS15072</name>
</gene>
<name>A0AAV1RTG9_9ROSI</name>
<sequence>MTVNWFGPQTPRRAYLHVGEQSSIFHGSLVVRRGYELSATSCVFIQAQTCRKWSAPAKGSCWTLCMEEFLPDNGRKLSVEKYQKLMVGITRRLSGVVRRPGGVVAGLGNGEMNYHHGENVV</sequence>
<dbReference type="AlphaFoldDB" id="A0AAV1RTG9"/>
<dbReference type="Proteomes" id="UP001314170">
    <property type="component" value="Unassembled WGS sequence"/>
</dbReference>
<reference evidence="1 2" key="1">
    <citation type="submission" date="2024-01" db="EMBL/GenBank/DDBJ databases">
        <authorList>
            <person name="Waweru B."/>
        </authorList>
    </citation>
    <scope>NUCLEOTIDE SEQUENCE [LARGE SCALE GENOMIC DNA]</scope>
</reference>
<organism evidence="1 2">
    <name type="scientific">Dovyalis caffra</name>
    <dbReference type="NCBI Taxonomy" id="77055"/>
    <lineage>
        <taxon>Eukaryota</taxon>
        <taxon>Viridiplantae</taxon>
        <taxon>Streptophyta</taxon>
        <taxon>Embryophyta</taxon>
        <taxon>Tracheophyta</taxon>
        <taxon>Spermatophyta</taxon>
        <taxon>Magnoliopsida</taxon>
        <taxon>eudicotyledons</taxon>
        <taxon>Gunneridae</taxon>
        <taxon>Pentapetalae</taxon>
        <taxon>rosids</taxon>
        <taxon>fabids</taxon>
        <taxon>Malpighiales</taxon>
        <taxon>Salicaceae</taxon>
        <taxon>Flacourtieae</taxon>
        <taxon>Dovyalis</taxon>
    </lineage>
</organism>
<dbReference type="EMBL" id="CAWUPB010001159">
    <property type="protein sequence ID" value="CAK7339994.1"/>
    <property type="molecule type" value="Genomic_DNA"/>
</dbReference>
<comment type="caution">
    <text evidence="1">The sequence shown here is derived from an EMBL/GenBank/DDBJ whole genome shotgun (WGS) entry which is preliminary data.</text>
</comment>
<protein>
    <submittedName>
        <fullName evidence="1">Uncharacterized protein</fullName>
    </submittedName>
</protein>
<evidence type="ECO:0000313" key="2">
    <source>
        <dbReference type="Proteomes" id="UP001314170"/>
    </source>
</evidence>
<accession>A0AAV1RTG9</accession>